<dbReference type="EMBL" id="BAABJE010000023">
    <property type="protein sequence ID" value="GAA4805061.1"/>
    <property type="molecule type" value="Genomic_DNA"/>
</dbReference>
<name>A0ABP9C9P8_9GAMM</name>
<feature type="domain" description="PilZ" evidence="1">
    <location>
        <begin position="6"/>
        <end position="108"/>
    </location>
</feature>
<dbReference type="InterPro" id="IPR009875">
    <property type="entry name" value="PilZ_domain"/>
</dbReference>
<organism evidence="2 3">
    <name type="scientific">Lysobacter hankyongensis</name>
    <dbReference type="NCBI Taxonomy" id="1176535"/>
    <lineage>
        <taxon>Bacteria</taxon>
        <taxon>Pseudomonadati</taxon>
        <taxon>Pseudomonadota</taxon>
        <taxon>Gammaproteobacteria</taxon>
        <taxon>Lysobacterales</taxon>
        <taxon>Lysobacteraceae</taxon>
        <taxon>Lysobacter</taxon>
    </lineage>
</organism>
<sequence length="115" mass="12707">MSSKEHRRSPRRKVAETVIVADTMTEEIVGRIGNLSEGGMLLMASVPLTEDALYQFRFRLPGVDGADIEAGAHLLWSDRASSPGQSWAGFRFIAMTDVHREALHAWVEAPGAHYD</sequence>
<evidence type="ECO:0000313" key="2">
    <source>
        <dbReference type="EMBL" id="GAA4805061.1"/>
    </source>
</evidence>
<accession>A0ABP9C9P8</accession>
<keyword evidence="3" id="KW-1185">Reference proteome</keyword>
<dbReference type="RefSeq" id="WP_345304620.1">
    <property type="nucleotide sequence ID" value="NZ_BAABJE010000023.1"/>
</dbReference>
<comment type="caution">
    <text evidence="2">The sequence shown here is derived from an EMBL/GenBank/DDBJ whole genome shotgun (WGS) entry which is preliminary data.</text>
</comment>
<evidence type="ECO:0000313" key="3">
    <source>
        <dbReference type="Proteomes" id="UP001499959"/>
    </source>
</evidence>
<evidence type="ECO:0000259" key="1">
    <source>
        <dbReference type="Pfam" id="PF07238"/>
    </source>
</evidence>
<protein>
    <submittedName>
        <fullName evidence="2">PilZ domain-containing protein</fullName>
    </submittedName>
</protein>
<dbReference type="Proteomes" id="UP001499959">
    <property type="component" value="Unassembled WGS sequence"/>
</dbReference>
<dbReference type="SUPFAM" id="SSF141371">
    <property type="entry name" value="PilZ domain-like"/>
    <property type="match status" value="1"/>
</dbReference>
<gene>
    <name evidence="2" type="ORF">GCM10023307_34610</name>
</gene>
<proteinExistence type="predicted"/>
<dbReference type="Gene3D" id="2.40.10.220">
    <property type="entry name" value="predicted glycosyltransferase like domains"/>
    <property type="match status" value="1"/>
</dbReference>
<dbReference type="Pfam" id="PF07238">
    <property type="entry name" value="PilZ"/>
    <property type="match status" value="1"/>
</dbReference>
<reference evidence="3" key="1">
    <citation type="journal article" date="2019" name="Int. J. Syst. Evol. Microbiol.">
        <title>The Global Catalogue of Microorganisms (GCM) 10K type strain sequencing project: providing services to taxonomists for standard genome sequencing and annotation.</title>
        <authorList>
            <consortium name="The Broad Institute Genomics Platform"/>
            <consortium name="The Broad Institute Genome Sequencing Center for Infectious Disease"/>
            <person name="Wu L."/>
            <person name="Ma J."/>
        </authorList>
    </citation>
    <scope>NUCLEOTIDE SEQUENCE [LARGE SCALE GENOMIC DNA]</scope>
    <source>
        <strain evidence="3">JCM 18204</strain>
    </source>
</reference>